<dbReference type="OrthoDB" id="9795302at2"/>
<evidence type="ECO:0000313" key="3">
    <source>
        <dbReference type="Proteomes" id="UP000323646"/>
    </source>
</evidence>
<name>A0A5D6VWA7_9FIRM</name>
<keyword evidence="1" id="KW-0143">Chaperone</keyword>
<dbReference type="AlphaFoldDB" id="A0A5D6VWA7"/>
<dbReference type="SUPFAM" id="SSF89155">
    <property type="entry name" value="TorD-like"/>
    <property type="match status" value="1"/>
</dbReference>
<keyword evidence="3" id="KW-1185">Reference proteome</keyword>
<dbReference type="PANTHER" id="PTHR34227:SF1">
    <property type="entry name" value="DIMETHYL SULFOXIDE REDUCTASE CHAPERONE-RELATED"/>
    <property type="match status" value="1"/>
</dbReference>
<reference evidence="2 3" key="1">
    <citation type="submission" date="2019-08" db="EMBL/GenBank/DDBJ databases">
        <title>Selenomonas sp. mPRGC5 and Selenomonas sp. mPRGC8 isolated from ruminal fluid of dairy goat (Capra hircus).</title>
        <authorList>
            <person name="Poothong S."/>
            <person name="Nuengjamnong C."/>
            <person name="Tanasupawat S."/>
        </authorList>
    </citation>
    <scope>NUCLEOTIDE SEQUENCE [LARGE SCALE GENOMIC DNA]</scope>
    <source>
        <strain evidence="3">mPRGC5</strain>
    </source>
</reference>
<evidence type="ECO:0000256" key="1">
    <source>
        <dbReference type="ARBA" id="ARBA00023186"/>
    </source>
</evidence>
<sequence>MEMCGSKEALLQKAEIYRELSEYYSGVLRSGKAAAKHIGALLPGRVVVPKIDVDSAYDYNQLFIGPSTLLAPPFEAFYHKVSPTVLESENLLVRNACVEAGLASAEEGDELDGHVFYAFAFVSKLLETLADQPSLESKEAYGLWHTYQWFLKEHIFAWIYDHLCDVRRYSVSSFCKDVAAAMNTFLLSEQDLIALEACEA</sequence>
<protein>
    <submittedName>
        <fullName evidence="2">Molecular chaperone TorD family protein</fullName>
    </submittedName>
</protein>
<accession>A0A5D6VWA7</accession>
<dbReference type="InterPro" id="IPR036411">
    <property type="entry name" value="TorD-like_sf"/>
</dbReference>
<gene>
    <name evidence="2" type="ORF">FZ040_13325</name>
</gene>
<proteinExistence type="predicted"/>
<comment type="caution">
    <text evidence="2">The sequence shown here is derived from an EMBL/GenBank/DDBJ whole genome shotgun (WGS) entry which is preliminary data.</text>
</comment>
<dbReference type="EMBL" id="VTOY01000022">
    <property type="protein sequence ID" value="TYZ19542.1"/>
    <property type="molecule type" value="Genomic_DNA"/>
</dbReference>
<dbReference type="Pfam" id="PF02613">
    <property type="entry name" value="Nitrate_red_del"/>
    <property type="match status" value="1"/>
</dbReference>
<organism evidence="2 3">
    <name type="scientific">Selenomonas ruminis</name>
    <dbReference type="NCBI Taxonomy" id="2593411"/>
    <lineage>
        <taxon>Bacteria</taxon>
        <taxon>Bacillati</taxon>
        <taxon>Bacillota</taxon>
        <taxon>Negativicutes</taxon>
        <taxon>Selenomonadales</taxon>
        <taxon>Selenomonadaceae</taxon>
        <taxon>Selenomonas</taxon>
    </lineage>
</organism>
<dbReference type="Gene3D" id="1.10.3480.10">
    <property type="entry name" value="TorD-like"/>
    <property type="match status" value="1"/>
</dbReference>
<dbReference type="Proteomes" id="UP000323646">
    <property type="component" value="Unassembled WGS sequence"/>
</dbReference>
<dbReference type="InterPro" id="IPR020945">
    <property type="entry name" value="DMSO/NO3_reduct_chaperone"/>
</dbReference>
<dbReference type="PANTHER" id="PTHR34227">
    <property type="entry name" value="CHAPERONE PROTEIN YCDY"/>
    <property type="match status" value="1"/>
</dbReference>
<evidence type="ECO:0000313" key="2">
    <source>
        <dbReference type="EMBL" id="TYZ19542.1"/>
    </source>
</evidence>
<dbReference type="InterPro" id="IPR050289">
    <property type="entry name" value="TorD/DmsD_chaperones"/>
</dbReference>